<protein>
    <submittedName>
        <fullName evidence="2">Uncharacterized protein</fullName>
    </submittedName>
</protein>
<feature type="compositionally biased region" description="Acidic residues" evidence="1">
    <location>
        <begin position="196"/>
        <end position="211"/>
    </location>
</feature>
<evidence type="ECO:0000256" key="1">
    <source>
        <dbReference type="SAM" id="MobiDB-lite"/>
    </source>
</evidence>
<proteinExistence type="predicted"/>
<accession>A0A9P4QX13</accession>
<feature type="region of interest" description="Disordered" evidence="1">
    <location>
        <begin position="196"/>
        <end position="218"/>
    </location>
</feature>
<sequence length="744" mass="81573">MAGASSVEGETALALAPVPAPVHDHHAMIGASSIKGETALVPLVKGHPPRGPVCVATEGNIAIAPTLLGQGHTRARAGTVISTKVGDCGIDHQVDGERALEPTVERTKNAVEGDVSSTIPVPPRASSAPAAPGITLPLQQDTQGQVLGPQRPPQSQGKEIASQRTSPLESPLSVELPQEGASDDLLRLDETGEFDDDLFTPIDEYQDDDDLPTPVNDHQEDDVDVELQKALAIDAASQAKPTNRAQETPTASHPAPSNPADDNYGIIERQSADIYSTAAGHSINFEVKELLELFYSKIPSVFWDLERIIQSVKGGDVFANNGFPLYDISERTTSVIFHFNPSGAHWAALEVFLTDPPRIFSYNPNQNKDENRRPVTKAALERLPLALHLAGLRPGSPLARYNWCAAPVQSLDCPRKCRRNMNCGFFIVYYIVARVNDMTFRPIDPDDDNNRFCVLFKNNYNRHDANPEQAALANALSGAFDDESEENAAIATIQDQILASVPNAEDDHLALSLSSLIYALEATPIGLPEIQSLYSVGGFENFARPNDTILSALLQNEPYARGAVQYVEPSRLEKRLDSTKDLDDRLAKLTADLAVAANATKRRWVELLLEYVAQTTPKCIFFYHPFTVTMVVEVFYQHKVASIRLFNPAQEVDHTLAAAMHELPLLMHLESKRTQSPFRYARWQDVQVDVVPCTQQSVFDSAVMAIHMVVLRLNNAKVPDEQVGPSQYRQSLAHYIRASVGSLQ</sequence>
<feature type="compositionally biased region" description="Polar residues" evidence="1">
    <location>
        <begin position="239"/>
        <end position="251"/>
    </location>
</feature>
<dbReference type="AlphaFoldDB" id="A0A9P4QX13"/>
<evidence type="ECO:0000313" key="2">
    <source>
        <dbReference type="EMBL" id="KAF2735498.1"/>
    </source>
</evidence>
<feature type="region of interest" description="Disordered" evidence="1">
    <location>
        <begin position="235"/>
        <end position="264"/>
    </location>
</feature>
<dbReference type="EMBL" id="ML996135">
    <property type="protein sequence ID" value="KAF2735498.1"/>
    <property type="molecule type" value="Genomic_DNA"/>
</dbReference>
<comment type="caution">
    <text evidence="2">The sequence shown here is derived from an EMBL/GenBank/DDBJ whole genome shotgun (WGS) entry which is preliminary data.</text>
</comment>
<reference evidence="2" key="1">
    <citation type="journal article" date="2020" name="Stud. Mycol.">
        <title>101 Dothideomycetes genomes: a test case for predicting lifestyles and emergence of pathogens.</title>
        <authorList>
            <person name="Haridas S."/>
            <person name="Albert R."/>
            <person name="Binder M."/>
            <person name="Bloem J."/>
            <person name="Labutti K."/>
            <person name="Salamov A."/>
            <person name="Andreopoulos B."/>
            <person name="Baker S."/>
            <person name="Barry K."/>
            <person name="Bills G."/>
            <person name="Bluhm B."/>
            <person name="Cannon C."/>
            <person name="Castanera R."/>
            <person name="Culley D."/>
            <person name="Daum C."/>
            <person name="Ezra D."/>
            <person name="Gonzalez J."/>
            <person name="Henrissat B."/>
            <person name="Kuo A."/>
            <person name="Liang C."/>
            <person name="Lipzen A."/>
            <person name="Lutzoni F."/>
            <person name="Magnuson J."/>
            <person name="Mondo S."/>
            <person name="Nolan M."/>
            <person name="Ohm R."/>
            <person name="Pangilinan J."/>
            <person name="Park H.-J."/>
            <person name="Ramirez L."/>
            <person name="Alfaro M."/>
            <person name="Sun H."/>
            <person name="Tritt A."/>
            <person name="Yoshinaga Y."/>
            <person name="Zwiers L.-H."/>
            <person name="Turgeon B."/>
            <person name="Goodwin S."/>
            <person name="Spatafora J."/>
            <person name="Crous P."/>
            <person name="Grigoriev I."/>
        </authorList>
    </citation>
    <scope>NUCLEOTIDE SEQUENCE</scope>
    <source>
        <strain evidence="2">CBS 125425</strain>
    </source>
</reference>
<evidence type="ECO:0000313" key="3">
    <source>
        <dbReference type="Proteomes" id="UP000799444"/>
    </source>
</evidence>
<gene>
    <name evidence="2" type="ORF">EJ04DRAFT_563358</name>
</gene>
<keyword evidence="3" id="KW-1185">Reference proteome</keyword>
<name>A0A9P4QX13_9PLEO</name>
<dbReference type="Proteomes" id="UP000799444">
    <property type="component" value="Unassembled WGS sequence"/>
</dbReference>
<feature type="region of interest" description="Disordered" evidence="1">
    <location>
        <begin position="107"/>
        <end position="180"/>
    </location>
</feature>
<organism evidence="2 3">
    <name type="scientific">Polyplosphaeria fusca</name>
    <dbReference type="NCBI Taxonomy" id="682080"/>
    <lineage>
        <taxon>Eukaryota</taxon>
        <taxon>Fungi</taxon>
        <taxon>Dikarya</taxon>
        <taxon>Ascomycota</taxon>
        <taxon>Pezizomycotina</taxon>
        <taxon>Dothideomycetes</taxon>
        <taxon>Pleosporomycetidae</taxon>
        <taxon>Pleosporales</taxon>
        <taxon>Tetraplosphaeriaceae</taxon>
        <taxon>Polyplosphaeria</taxon>
    </lineage>
</organism>
<feature type="compositionally biased region" description="Polar residues" evidence="1">
    <location>
        <begin position="153"/>
        <end position="168"/>
    </location>
</feature>